<reference evidence="2" key="1">
    <citation type="submission" date="2016-05" db="EMBL/GenBank/DDBJ databases">
        <authorList>
            <person name="Lavstsen T."/>
            <person name="Jespersen J.S."/>
        </authorList>
    </citation>
    <scope>NUCLEOTIDE SEQUENCE</scope>
    <source>
        <tissue evidence="2">Brain</tissue>
    </source>
</reference>
<sequence>QQQQQQQHWMSDLSAGIKTTTRKLKRPTTNQQTDPQHSSPFTSSPALWSDQRPNQSRRKWDCSD</sequence>
<feature type="region of interest" description="Disordered" evidence="1">
    <location>
        <begin position="1"/>
        <end position="64"/>
    </location>
</feature>
<dbReference type="EMBL" id="HAEJ01006214">
    <property type="protein sequence ID" value="SBS46671.1"/>
    <property type="molecule type" value="Transcribed_RNA"/>
</dbReference>
<feature type="compositionally biased region" description="Polar residues" evidence="1">
    <location>
        <begin position="30"/>
        <end position="54"/>
    </location>
</feature>
<dbReference type="EMBL" id="HADY01016090">
    <property type="protein sequence ID" value="SBP54575.1"/>
    <property type="molecule type" value="Transcribed_RNA"/>
</dbReference>
<name>A0A1A8UGD3_NOTFU</name>
<protein>
    <submittedName>
        <fullName evidence="2">Nonhomologous end-joining factor 1</fullName>
    </submittedName>
</protein>
<gene>
    <name evidence="2" type="primary">NHEJ1</name>
</gene>
<reference evidence="2" key="2">
    <citation type="submission" date="2016-06" db="EMBL/GenBank/DDBJ databases">
        <title>The genome of a short-lived fish provides insights into sex chromosome evolution and the genetic control of aging.</title>
        <authorList>
            <person name="Reichwald K."/>
            <person name="Felder M."/>
            <person name="Petzold A."/>
            <person name="Koch P."/>
            <person name="Groth M."/>
            <person name="Platzer M."/>
        </authorList>
    </citation>
    <scope>NUCLEOTIDE SEQUENCE</scope>
    <source>
        <tissue evidence="2">Brain</tissue>
    </source>
</reference>
<dbReference type="AlphaFoldDB" id="A0A1A8UGD3"/>
<evidence type="ECO:0000313" key="2">
    <source>
        <dbReference type="EMBL" id="SBS46671.1"/>
    </source>
</evidence>
<feature type="non-terminal residue" evidence="2">
    <location>
        <position position="64"/>
    </location>
</feature>
<evidence type="ECO:0000256" key="1">
    <source>
        <dbReference type="SAM" id="MobiDB-lite"/>
    </source>
</evidence>
<accession>A0A1A8UGD3</accession>
<feature type="non-terminal residue" evidence="2">
    <location>
        <position position="1"/>
    </location>
</feature>
<proteinExistence type="predicted"/>
<organism evidence="2">
    <name type="scientific">Nothobranchius furzeri</name>
    <name type="common">Turquoise killifish</name>
    <dbReference type="NCBI Taxonomy" id="105023"/>
    <lineage>
        <taxon>Eukaryota</taxon>
        <taxon>Metazoa</taxon>
        <taxon>Chordata</taxon>
        <taxon>Craniata</taxon>
        <taxon>Vertebrata</taxon>
        <taxon>Euteleostomi</taxon>
        <taxon>Actinopterygii</taxon>
        <taxon>Neopterygii</taxon>
        <taxon>Teleostei</taxon>
        <taxon>Neoteleostei</taxon>
        <taxon>Acanthomorphata</taxon>
        <taxon>Ovalentaria</taxon>
        <taxon>Atherinomorphae</taxon>
        <taxon>Cyprinodontiformes</taxon>
        <taxon>Nothobranchiidae</taxon>
        <taxon>Nothobranchius</taxon>
    </lineage>
</organism>